<organism evidence="2 3">
    <name type="scientific">Apostasia shenzhenica</name>
    <dbReference type="NCBI Taxonomy" id="1088818"/>
    <lineage>
        <taxon>Eukaryota</taxon>
        <taxon>Viridiplantae</taxon>
        <taxon>Streptophyta</taxon>
        <taxon>Embryophyta</taxon>
        <taxon>Tracheophyta</taxon>
        <taxon>Spermatophyta</taxon>
        <taxon>Magnoliopsida</taxon>
        <taxon>Liliopsida</taxon>
        <taxon>Asparagales</taxon>
        <taxon>Orchidaceae</taxon>
        <taxon>Apostasioideae</taxon>
        <taxon>Apostasia</taxon>
    </lineage>
</organism>
<reference evidence="2 3" key="1">
    <citation type="journal article" date="2017" name="Nature">
        <title>The Apostasia genome and the evolution of orchids.</title>
        <authorList>
            <person name="Zhang G.Q."/>
            <person name="Liu K.W."/>
            <person name="Li Z."/>
            <person name="Lohaus R."/>
            <person name="Hsiao Y.Y."/>
            <person name="Niu S.C."/>
            <person name="Wang J.Y."/>
            <person name="Lin Y.C."/>
            <person name="Xu Q."/>
            <person name="Chen L.J."/>
            <person name="Yoshida K."/>
            <person name="Fujiwara S."/>
            <person name="Wang Z.W."/>
            <person name="Zhang Y.Q."/>
            <person name="Mitsuda N."/>
            <person name="Wang M."/>
            <person name="Liu G.H."/>
            <person name="Pecoraro L."/>
            <person name="Huang H.X."/>
            <person name="Xiao X.J."/>
            <person name="Lin M."/>
            <person name="Wu X.Y."/>
            <person name="Wu W.L."/>
            <person name="Chen Y.Y."/>
            <person name="Chang S.B."/>
            <person name="Sakamoto S."/>
            <person name="Ohme-Takagi M."/>
            <person name="Yagi M."/>
            <person name="Zeng S.J."/>
            <person name="Shen C.Y."/>
            <person name="Yeh C.M."/>
            <person name="Luo Y.B."/>
            <person name="Tsai W.C."/>
            <person name="Van de Peer Y."/>
            <person name="Liu Z.J."/>
        </authorList>
    </citation>
    <scope>NUCLEOTIDE SEQUENCE [LARGE SCALE GENOMIC DNA]</scope>
    <source>
        <strain evidence="3">cv. Shenzhen</strain>
        <tissue evidence="2">Stem</tissue>
    </source>
</reference>
<sequence>MQMSANSRSGGIWTTPARNCAHTRALSITRARPSSHTIPCLPDLWLPIGAPTSSSLPVPHSPREPLATTPDASPPFMLSTP</sequence>
<protein>
    <submittedName>
        <fullName evidence="2">Uncharacterized protein</fullName>
    </submittedName>
</protein>
<keyword evidence="3" id="KW-1185">Reference proteome</keyword>
<evidence type="ECO:0000256" key="1">
    <source>
        <dbReference type="SAM" id="MobiDB-lite"/>
    </source>
</evidence>
<dbReference type="AlphaFoldDB" id="A0A2I0AYI1"/>
<evidence type="ECO:0000313" key="2">
    <source>
        <dbReference type="EMBL" id="PKA60612.1"/>
    </source>
</evidence>
<dbReference type="Proteomes" id="UP000236161">
    <property type="component" value="Unassembled WGS sequence"/>
</dbReference>
<proteinExistence type="predicted"/>
<feature type="region of interest" description="Disordered" evidence="1">
    <location>
        <begin position="51"/>
        <end position="81"/>
    </location>
</feature>
<name>A0A2I0AYI1_9ASPA</name>
<gene>
    <name evidence="2" type="ORF">AXF42_Ash006244</name>
</gene>
<dbReference type="EMBL" id="KZ451935">
    <property type="protein sequence ID" value="PKA60612.1"/>
    <property type="molecule type" value="Genomic_DNA"/>
</dbReference>
<evidence type="ECO:0000313" key="3">
    <source>
        <dbReference type="Proteomes" id="UP000236161"/>
    </source>
</evidence>
<accession>A0A2I0AYI1</accession>